<dbReference type="Gene3D" id="1.25.40.80">
    <property type="match status" value="1"/>
</dbReference>
<dbReference type="SUPFAM" id="SSF52425">
    <property type="entry name" value="Cryptochrome/photolyase, N-terminal domain"/>
    <property type="match status" value="1"/>
</dbReference>
<dbReference type="Proteomes" id="UP001529510">
    <property type="component" value="Unassembled WGS sequence"/>
</dbReference>
<comment type="cofactor">
    <cofactor evidence="3">
        <name>FAD</name>
        <dbReference type="ChEBI" id="CHEBI:57692"/>
    </cofactor>
    <text evidence="3">Binds 1 FAD per subunit.</text>
</comment>
<evidence type="ECO:0000313" key="5">
    <source>
        <dbReference type="EMBL" id="KAL0149784.1"/>
    </source>
</evidence>
<dbReference type="PANTHER" id="PTHR11455">
    <property type="entry name" value="CRYPTOCHROME"/>
    <property type="match status" value="1"/>
</dbReference>
<name>A0ABD0MLI2_CIRMR</name>
<dbReference type="InterPro" id="IPR002081">
    <property type="entry name" value="Cryptochrome/DNA_photolyase_1"/>
</dbReference>
<feature type="binding site" evidence="3">
    <location>
        <begin position="247"/>
        <end position="251"/>
    </location>
    <ligand>
        <name>FAD</name>
        <dbReference type="ChEBI" id="CHEBI:57692"/>
    </ligand>
</feature>
<keyword evidence="3" id="KW-0274">FAD</keyword>
<dbReference type="PANTHER" id="PTHR11455:SF63">
    <property type="entry name" value="PHOTOLYASE_CRYPTOCHROME ALPHA_BETA DOMAIN-CONTAINING PROTEIN"/>
    <property type="match status" value="1"/>
</dbReference>
<organism evidence="5 6">
    <name type="scientific">Cirrhinus mrigala</name>
    <name type="common">Mrigala</name>
    <dbReference type="NCBI Taxonomy" id="683832"/>
    <lineage>
        <taxon>Eukaryota</taxon>
        <taxon>Metazoa</taxon>
        <taxon>Chordata</taxon>
        <taxon>Craniata</taxon>
        <taxon>Vertebrata</taxon>
        <taxon>Euteleostomi</taxon>
        <taxon>Actinopterygii</taxon>
        <taxon>Neopterygii</taxon>
        <taxon>Teleostei</taxon>
        <taxon>Ostariophysi</taxon>
        <taxon>Cypriniformes</taxon>
        <taxon>Cyprinidae</taxon>
        <taxon>Labeoninae</taxon>
        <taxon>Labeonini</taxon>
        <taxon>Cirrhinus</taxon>
    </lineage>
</organism>
<keyword evidence="2" id="KW-0157">Chromophore</keyword>
<reference evidence="5 6" key="1">
    <citation type="submission" date="2024-05" db="EMBL/GenBank/DDBJ databases">
        <title>Genome sequencing and assembly of Indian major carp, Cirrhinus mrigala (Hamilton, 1822).</title>
        <authorList>
            <person name="Mohindra V."/>
            <person name="Chowdhury L.M."/>
            <person name="Lal K."/>
            <person name="Jena J.K."/>
        </authorList>
    </citation>
    <scope>NUCLEOTIDE SEQUENCE [LARGE SCALE GENOMIC DNA]</scope>
    <source>
        <strain evidence="5">CM1030</strain>
        <tissue evidence="5">Blood</tissue>
    </source>
</reference>
<dbReference type="PROSITE" id="PS51645">
    <property type="entry name" value="PHR_CRY_ALPHA_BETA"/>
    <property type="match status" value="1"/>
</dbReference>
<keyword evidence="3" id="KW-0285">Flavoprotein</keyword>
<dbReference type="InterPro" id="IPR006050">
    <property type="entry name" value="DNA_photolyase_N"/>
</dbReference>
<evidence type="ECO:0000256" key="3">
    <source>
        <dbReference type="PIRSR" id="PIRSR602081-1"/>
    </source>
</evidence>
<comment type="caution">
    <text evidence="5">The sequence shown here is derived from an EMBL/GenBank/DDBJ whole genome shotgun (WGS) entry which is preliminary data.</text>
</comment>
<accession>A0ABD0MLI2</accession>
<proteinExistence type="inferred from homology"/>
<dbReference type="EMBL" id="JAMKFB020000322">
    <property type="protein sequence ID" value="KAL0149784.1"/>
    <property type="molecule type" value="Genomic_DNA"/>
</dbReference>
<dbReference type="Gene3D" id="3.40.50.620">
    <property type="entry name" value="HUPs"/>
    <property type="match status" value="1"/>
</dbReference>
<dbReference type="InterPro" id="IPR036155">
    <property type="entry name" value="Crypto/Photolyase_N_sf"/>
</dbReference>
<dbReference type="AlphaFoldDB" id="A0ABD0MLI2"/>
<gene>
    <name evidence="5" type="ORF">M9458_054832</name>
</gene>
<dbReference type="InterPro" id="IPR014729">
    <property type="entry name" value="Rossmann-like_a/b/a_fold"/>
</dbReference>
<dbReference type="SUPFAM" id="SSF48173">
    <property type="entry name" value="Cryptochrome/photolyase FAD-binding domain"/>
    <property type="match status" value="1"/>
</dbReference>
<feature type="non-terminal residue" evidence="5">
    <location>
        <position position="274"/>
    </location>
</feature>
<sequence>MSHRSIHLFRKGLRLHDNPTLLGALACSSTLFPVYVLDRAFLEGAMRVGTLRWRFILQSLEDLDARLRALGSRLYVLRGSTAAVLRDLVTRWGVTQISYDTEVEPYYAHMEREIRALAQEHGLQTYTRVSHTLYDVKRIVKANGGSPPLTYKKFLHVLSVLGEPEKPVRDVSAEDFLRCVTPAEPDHEQTYAVPSLADLGLEVEFEVLWPGGETAALQRLDRHFQSQGWVANFSKVQTVPNSLLPSTTGLSPYLSLGCLSVRTFYHRLSSIYAQ</sequence>
<feature type="domain" description="Photolyase/cryptochrome alpha/beta" evidence="4">
    <location>
        <begin position="3"/>
        <end position="133"/>
    </location>
</feature>
<evidence type="ECO:0000256" key="1">
    <source>
        <dbReference type="ARBA" id="ARBA00005862"/>
    </source>
</evidence>
<dbReference type="Pfam" id="PF00875">
    <property type="entry name" value="DNA_photolyase"/>
    <property type="match status" value="1"/>
</dbReference>
<evidence type="ECO:0000313" key="6">
    <source>
        <dbReference type="Proteomes" id="UP001529510"/>
    </source>
</evidence>
<protein>
    <recommendedName>
        <fullName evidence="4">Photolyase/cryptochrome alpha/beta domain-containing protein</fullName>
    </recommendedName>
</protein>
<keyword evidence="6" id="KW-1185">Reference proteome</keyword>
<evidence type="ECO:0000259" key="4">
    <source>
        <dbReference type="PROSITE" id="PS51645"/>
    </source>
</evidence>
<comment type="similarity">
    <text evidence="1">Belongs to the DNA photolyase class-1 family.</text>
</comment>
<evidence type="ECO:0000256" key="2">
    <source>
        <dbReference type="ARBA" id="ARBA00022991"/>
    </source>
</evidence>
<dbReference type="InterPro" id="IPR036134">
    <property type="entry name" value="Crypto/Photolyase_FAD-like_sf"/>
</dbReference>